<dbReference type="Gramene" id="TuG1812G0300005349.01.T01">
    <property type="protein sequence ID" value="TuG1812G0300005349.01.T01.cds422348"/>
    <property type="gene ID" value="TuG1812G0300005349.01"/>
</dbReference>
<organism evidence="1 2">
    <name type="scientific">Triticum urartu</name>
    <name type="common">Red wild einkorn</name>
    <name type="synonym">Crithodium urartu</name>
    <dbReference type="NCBI Taxonomy" id="4572"/>
    <lineage>
        <taxon>Eukaryota</taxon>
        <taxon>Viridiplantae</taxon>
        <taxon>Streptophyta</taxon>
        <taxon>Embryophyta</taxon>
        <taxon>Tracheophyta</taxon>
        <taxon>Spermatophyta</taxon>
        <taxon>Magnoliopsida</taxon>
        <taxon>Liliopsida</taxon>
        <taxon>Poales</taxon>
        <taxon>Poaceae</taxon>
        <taxon>BOP clade</taxon>
        <taxon>Pooideae</taxon>
        <taxon>Triticodae</taxon>
        <taxon>Triticeae</taxon>
        <taxon>Triticinae</taxon>
        <taxon>Triticum</taxon>
    </lineage>
</organism>
<evidence type="ECO:0000313" key="1">
    <source>
        <dbReference type="EnsemblPlants" id="TuG1812G0300005349.01.T01.cds422348"/>
    </source>
</evidence>
<evidence type="ECO:0000313" key="2">
    <source>
        <dbReference type="Proteomes" id="UP000015106"/>
    </source>
</evidence>
<sequence length="121" mass="12789">RPAPPSCGRRPAPPPGCVCLRRAPPPGYEAAALILLPAPLGAPSTSPAASSSYLLPAMSAAPSTRPSVPLLLVPYAEPGRTCSPGPLRRRSPAPYASLRQKPIVARRSRSWPSRRCCRRSC</sequence>
<reference evidence="1" key="2">
    <citation type="submission" date="2018-03" db="EMBL/GenBank/DDBJ databases">
        <title>The Triticum urartu genome reveals the dynamic nature of wheat genome evolution.</title>
        <authorList>
            <person name="Ling H."/>
            <person name="Ma B."/>
            <person name="Shi X."/>
            <person name="Liu H."/>
            <person name="Dong L."/>
            <person name="Sun H."/>
            <person name="Cao Y."/>
            <person name="Gao Q."/>
            <person name="Zheng S."/>
            <person name="Li Y."/>
            <person name="Yu Y."/>
            <person name="Du H."/>
            <person name="Qi M."/>
            <person name="Li Y."/>
            <person name="Yu H."/>
            <person name="Cui Y."/>
            <person name="Wang N."/>
            <person name="Chen C."/>
            <person name="Wu H."/>
            <person name="Zhao Y."/>
            <person name="Zhang J."/>
            <person name="Li Y."/>
            <person name="Zhou W."/>
            <person name="Zhang B."/>
            <person name="Hu W."/>
            <person name="Eijk M."/>
            <person name="Tang J."/>
            <person name="Witsenboer H."/>
            <person name="Zhao S."/>
            <person name="Li Z."/>
            <person name="Zhang A."/>
            <person name="Wang D."/>
            <person name="Liang C."/>
        </authorList>
    </citation>
    <scope>NUCLEOTIDE SEQUENCE [LARGE SCALE GENOMIC DNA]</scope>
    <source>
        <strain evidence="1">cv. G1812</strain>
    </source>
</reference>
<dbReference type="Proteomes" id="UP000015106">
    <property type="component" value="Chromosome 3"/>
</dbReference>
<dbReference type="AlphaFoldDB" id="A0A8R7PYX4"/>
<keyword evidence="2" id="KW-1185">Reference proteome</keyword>
<dbReference type="EnsemblPlants" id="TuG1812G0300005349.01.T01">
    <property type="protein sequence ID" value="TuG1812G0300005349.01.T01.cds422348"/>
    <property type="gene ID" value="TuG1812G0300005349.01"/>
</dbReference>
<reference evidence="1" key="3">
    <citation type="submission" date="2022-06" db="UniProtKB">
        <authorList>
            <consortium name="EnsemblPlants"/>
        </authorList>
    </citation>
    <scope>IDENTIFICATION</scope>
</reference>
<name>A0A8R7PYX4_TRIUA</name>
<accession>A0A8R7PYX4</accession>
<protein>
    <submittedName>
        <fullName evidence="1">Uncharacterized protein</fullName>
    </submittedName>
</protein>
<proteinExistence type="predicted"/>
<reference evidence="2" key="1">
    <citation type="journal article" date="2013" name="Nature">
        <title>Draft genome of the wheat A-genome progenitor Triticum urartu.</title>
        <authorList>
            <person name="Ling H.Q."/>
            <person name="Zhao S."/>
            <person name="Liu D."/>
            <person name="Wang J."/>
            <person name="Sun H."/>
            <person name="Zhang C."/>
            <person name="Fan H."/>
            <person name="Li D."/>
            <person name="Dong L."/>
            <person name="Tao Y."/>
            <person name="Gao C."/>
            <person name="Wu H."/>
            <person name="Li Y."/>
            <person name="Cui Y."/>
            <person name="Guo X."/>
            <person name="Zheng S."/>
            <person name="Wang B."/>
            <person name="Yu K."/>
            <person name="Liang Q."/>
            <person name="Yang W."/>
            <person name="Lou X."/>
            <person name="Chen J."/>
            <person name="Feng M."/>
            <person name="Jian J."/>
            <person name="Zhang X."/>
            <person name="Luo G."/>
            <person name="Jiang Y."/>
            <person name="Liu J."/>
            <person name="Wang Z."/>
            <person name="Sha Y."/>
            <person name="Zhang B."/>
            <person name="Wu H."/>
            <person name="Tang D."/>
            <person name="Shen Q."/>
            <person name="Xue P."/>
            <person name="Zou S."/>
            <person name="Wang X."/>
            <person name="Liu X."/>
            <person name="Wang F."/>
            <person name="Yang Y."/>
            <person name="An X."/>
            <person name="Dong Z."/>
            <person name="Zhang K."/>
            <person name="Zhang X."/>
            <person name="Luo M.C."/>
            <person name="Dvorak J."/>
            <person name="Tong Y."/>
            <person name="Wang J."/>
            <person name="Yang H."/>
            <person name="Li Z."/>
            <person name="Wang D."/>
            <person name="Zhang A."/>
            <person name="Wang J."/>
        </authorList>
    </citation>
    <scope>NUCLEOTIDE SEQUENCE</scope>
    <source>
        <strain evidence="2">cv. G1812</strain>
    </source>
</reference>